<evidence type="ECO:0000313" key="2">
    <source>
        <dbReference type="EMBL" id="PWZ32739.1"/>
    </source>
</evidence>
<accession>A0A3L6FI16</accession>
<sequence length="152" mass="16587">MIAVSLQLCPIPRLPPTRNGCAGTSPRMAALSCRYNQIHVRHTVVENFLVYMTWTSPTNVQGQTRLISHITRRDALSFMSSGVVAAFVLMVASPAEARPSRLENKRKALEKLEKLREKALGPKEKSGATGNGKEMPPPANLLIPPAAVEAFL</sequence>
<dbReference type="EMBL" id="NCVQ01000004">
    <property type="protein sequence ID" value="PWZ32739.1"/>
    <property type="molecule type" value="Genomic_DNA"/>
</dbReference>
<evidence type="ECO:0008006" key="4">
    <source>
        <dbReference type="Google" id="ProtNLM"/>
    </source>
</evidence>
<reference evidence="2 3" key="1">
    <citation type="journal article" date="2018" name="Nat. Genet.">
        <title>Extensive intraspecific gene order and gene structural variations between Mo17 and other maize genomes.</title>
        <authorList>
            <person name="Sun S."/>
            <person name="Zhou Y."/>
            <person name="Chen J."/>
            <person name="Shi J."/>
            <person name="Zhao H."/>
            <person name="Zhao H."/>
            <person name="Song W."/>
            <person name="Zhang M."/>
            <person name="Cui Y."/>
            <person name="Dong X."/>
            <person name="Liu H."/>
            <person name="Ma X."/>
            <person name="Jiao Y."/>
            <person name="Wang B."/>
            <person name="Wei X."/>
            <person name="Stein J.C."/>
            <person name="Glaubitz J.C."/>
            <person name="Lu F."/>
            <person name="Yu G."/>
            <person name="Liang C."/>
            <person name="Fengler K."/>
            <person name="Li B."/>
            <person name="Rafalski A."/>
            <person name="Schnable P.S."/>
            <person name="Ware D.H."/>
            <person name="Buckler E.S."/>
            <person name="Lai J."/>
        </authorList>
    </citation>
    <scope>NUCLEOTIDE SEQUENCE [LARGE SCALE GENOMIC DNA]</scope>
    <source>
        <strain evidence="3">cv. Missouri 17</strain>
        <tissue evidence="2">Seedling</tissue>
    </source>
</reference>
<name>A0A3L6FI16_MAIZE</name>
<evidence type="ECO:0000313" key="3">
    <source>
        <dbReference type="Proteomes" id="UP000251960"/>
    </source>
</evidence>
<feature type="region of interest" description="Disordered" evidence="1">
    <location>
        <begin position="114"/>
        <end position="140"/>
    </location>
</feature>
<protein>
    <recommendedName>
        <fullName evidence="4">Tat pathway signal sequence family protein</fullName>
    </recommendedName>
</protein>
<dbReference type="Proteomes" id="UP000251960">
    <property type="component" value="Chromosome 3"/>
</dbReference>
<organism evidence="2 3">
    <name type="scientific">Zea mays</name>
    <name type="common">Maize</name>
    <dbReference type="NCBI Taxonomy" id="4577"/>
    <lineage>
        <taxon>Eukaryota</taxon>
        <taxon>Viridiplantae</taxon>
        <taxon>Streptophyta</taxon>
        <taxon>Embryophyta</taxon>
        <taxon>Tracheophyta</taxon>
        <taxon>Spermatophyta</taxon>
        <taxon>Magnoliopsida</taxon>
        <taxon>Liliopsida</taxon>
        <taxon>Poales</taxon>
        <taxon>Poaceae</taxon>
        <taxon>PACMAD clade</taxon>
        <taxon>Panicoideae</taxon>
        <taxon>Andropogonodae</taxon>
        <taxon>Andropogoneae</taxon>
        <taxon>Tripsacinae</taxon>
        <taxon>Zea</taxon>
    </lineage>
</organism>
<comment type="caution">
    <text evidence="2">The sequence shown here is derived from an EMBL/GenBank/DDBJ whole genome shotgun (WGS) entry which is preliminary data.</text>
</comment>
<dbReference type="AlphaFoldDB" id="A0A3L6FI16"/>
<dbReference type="ExpressionAtlas" id="A0A3L6FI16">
    <property type="expression patterns" value="baseline and differential"/>
</dbReference>
<gene>
    <name evidence="2" type="ORF">Zm00014a_040338</name>
</gene>
<evidence type="ECO:0000256" key="1">
    <source>
        <dbReference type="SAM" id="MobiDB-lite"/>
    </source>
</evidence>
<proteinExistence type="predicted"/>
<feature type="compositionally biased region" description="Basic and acidic residues" evidence="1">
    <location>
        <begin position="114"/>
        <end position="126"/>
    </location>
</feature>